<feature type="domain" description="FAD-binding PCMH-type" evidence="6">
    <location>
        <begin position="32"/>
        <end position="201"/>
    </location>
</feature>
<evidence type="ECO:0000256" key="4">
    <source>
        <dbReference type="ARBA" id="ARBA00022827"/>
    </source>
</evidence>
<gene>
    <name evidence="7" type="ORF">BS50DRAFT_326175</name>
</gene>
<comment type="cofactor">
    <cofactor evidence="1">
        <name>FAD</name>
        <dbReference type="ChEBI" id="CHEBI:57692"/>
    </cofactor>
</comment>
<keyword evidence="3" id="KW-0285">Flavoprotein</keyword>
<organism evidence="7 8">
    <name type="scientific">Corynespora cassiicola Philippines</name>
    <dbReference type="NCBI Taxonomy" id="1448308"/>
    <lineage>
        <taxon>Eukaryota</taxon>
        <taxon>Fungi</taxon>
        <taxon>Dikarya</taxon>
        <taxon>Ascomycota</taxon>
        <taxon>Pezizomycotina</taxon>
        <taxon>Dothideomycetes</taxon>
        <taxon>Pleosporomycetidae</taxon>
        <taxon>Pleosporales</taxon>
        <taxon>Corynesporascaceae</taxon>
        <taxon>Corynespora</taxon>
    </lineage>
</organism>
<evidence type="ECO:0000256" key="5">
    <source>
        <dbReference type="ARBA" id="ARBA00023002"/>
    </source>
</evidence>
<dbReference type="Pfam" id="PF01565">
    <property type="entry name" value="FAD_binding_4"/>
    <property type="match status" value="1"/>
</dbReference>
<sequence length="449" mass="49733">MDQIREVLSSEEIIEPQSPEYAKETQVWSAHKDLHPQLVARPKNTESLSKLLKALNKTNVEFNVRCGGCGSASSKGVLVSLSAFDHFEFNKEEEYVIVGAGQLWRHVDAKVEELAPGYSVVGARCTYVGVGGSTLQGGVSWMSSEYGLASDPSNMLDAQVVKMDGSVIWAGESDPDLLWALRGGGGRFGVVTAFKFRAHKYPQDIYSGMIMFPRDALDVLAKKVPEFEVNNTDPKVAMHFYCLDLTNGAFVGKPTVPGLALTVYDAHGETHGRELFKWALEIPGAKEMTKSMTYRQTNEQFDSLEVIRGQTNQMMTAVVVPRITEDLIRRTWKWFDDTLSEQPELNAGTFVIIEMMQKQTFSNAKSRSATAYPRPENGRHILQLGTGALNGCTKEVHRKAVDRLAAGAHEILDRYSAGNCLPRDFEEFHDPVHVSTSNIVCALQLLIPS</sequence>
<dbReference type="InterPro" id="IPR006094">
    <property type="entry name" value="Oxid_FAD_bind_N"/>
</dbReference>
<accession>A0A2T2NTY1</accession>
<dbReference type="STRING" id="1448308.A0A2T2NTY1"/>
<evidence type="ECO:0000313" key="8">
    <source>
        <dbReference type="Proteomes" id="UP000240883"/>
    </source>
</evidence>
<dbReference type="Gene3D" id="3.30.43.10">
    <property type="entry name" value="Uridine Diphospho-n-acetylenolpyruvylglucosamine Reductase, domain 2"/>
    <property type="match status" value="1"/>
</dbReference>
<dbReference type="PROSITE" id="PS51387">
    <property type="entry name" value="FAD_PCMH"/>
    <property type="match status" value="1"/>
</dbReference>
<dbReference type="PANTHER" id="PTHR42973">
    <property type="entry name" value="BINDING OXIDOREDUCTASE, PUTATIVE (AFU_ORTHOLOGUE AFUA_1G17690)-RELATED"/>
    <property type="match status" value="1"/>
</dbReference>
<protein>
    <submittedName>
        <fullName evidence="7">FAD-binding domain-containing protein</fullName>
    </submittedName>
</protein>
<dbReference type="GO" id="GO:0071949">
    <property type="term" value="F:FAD binding"/>
    <property type="evidence" value="ECO:0007669"/>
    <property type="project" value="InterPro"/>
</dbReference>
<dbReference type="OrthoDB" id="2151789at2759"/>
<dbReference type="PANTHER" id="PTHR42973:SF39">
    <property type="entry name" value="FAD-BINDING PCMH-TYPE DOMAIN-CONTAINING PROTEIN"/>
    <property type="match status" value="1"/>
</dbReference>
<evidence type="ECO:0000256" key="2">
    <source>
        <dbReference type="ARBA" id="ARBA00005466"/>
    </source>
</evidence>
<name>A0A2T2NTY1_CORCC</name>
<dbReference type="InterPro" id="IPR050416">
    <property type="entry name" value="FAD-linked_Oxidoreductase"/>
</dbReference>
<comment type="similarity">
    <text evidence="2">Belongs to the oxygen-dependent FAD-linked oxidoreductase family.</text>
</comment>
<evidence type="ECO:0000259" key="6">
    <source>
        <dbReference type="PROSITE" id="PS51387"/>
    </source>
</evidence>
<dbReference type="Proteomes" id="UP000240883">
    <property type="component" value="Unassembled WGS sequence"/>
</dbReference>
<dbReference type="InterPro" id="IPR036318">
    <property type="entry name" value="FAD-bd_PCMH-like_sf"/>
</dbReference>
<proteinExistence type="inferred from homology"/>
<dbReference type="AlphaFoldDB" id="A0A2T2NTY1"/>
<dbReference type="Gene3D" id="3.30.465.10">
    <property type="match status" value="1"/>
</dbReference>
<dbReference type="Gene3D" id="3.40.462.20">
    <property type="match status" value="1"/>
</dbReference>
<dbReference type="SUPFAM" id="SSF56176">
    <property type="entry name" value="FAD-binding/transporter-associated domain-like"/>
    <property type="match status" value="1"/>
</dbReference>
<keyword evidence="8" id="KW-1185">Reference proteome</keyword>
<keyword evidence="4" id="KW-0274">FAD</keyword>
<reference evidence="7 8" key="1">
    <citation type="journal article" date="2018" name="Front. Microbiol.">
        <title>Genome-Wide Analysis of Corynespora cassiicola Leaf Fall Disease Putative Effectors.</title>
        <authorList>
            <person name="Lopez D."/>
            <person name="Ribeiro S."/>
            <person name="Label P."/>
            <person name="Fumanal B."/>
            <person name="Venisse J.S."/>
            <person name="Kohler A."/>
            <person name="de Oliveira R.R."/>
            <person name="Labutti K."/>
            <person name="Lipzen A."/>
            <person name="Lail K."/>
            <person name="Bauer D."/>
            <person name="Ohm R.A."/>
            <person name="Barry K.W."/>
            <person name="Spatafora J."/>
            <person name="Grigoriev I.V."/>
            <person name="Martin F.M."/>
            <person name="Pujade-Renaud V."/>
        </authorList>
    </citation>
    <scope>NUCLEOTIDE SEQUENCE [LARGE SCALE GENOMIC DNA]</scope>
    <source>
        <strain evidence="7 8">Philippines</strain>
    </source>
</reference>
<evidence type="ECO:0000256" key="1">
    <source>
        <dbReference type="ARBA" id="ARBA00001974"/>
    </source>
</evidence>
<dbReference type="EMBL" id="KZ678133">
    <property type="protein sequence ID" value="PSN68843.1"/>
    <property type="molecule type" value="Genomic_DNA"/>
</dbReference>
<evidence type="ECO:0000313" key="7">
    <source>
        <dbReference type="EMBL" id="PSN68843.1"/>
    </source>
</evidence>
<evidence type="ECO:0000256" key="3">
    <source>
        <dbReference type="ARBA" id="ARBA00022630"/>
    </source>
</evidence>
<dbReference type="InterPro" id="IPR016169">
    <property type="entry name" value="FAD-bd_PCMH_sub2"/>
</dbReference>
<dbReference type="InterPro" id="IPR016167">
    <property type="entry name" value="FAD-bd_PCMH_sub1"/>
</dbReference>
<dbReference type="InterPro" id="IPR016166">
    <property type="entry name" value="FAD-bd_PCMH"/>
</dbReference>
<dbReference type="GO" id="GO:0016491">
    <property type="term" value="F:oxidoreductase activity"/>
    <property type="evidence" value="ECO:0007669"/>
    <property type="project" value="UniProtKB-KW"/>
</dbReference>
<keyword evidence="5" id="KW-0560">Oxidoreductase</keyword>